<proteinExistence type="predicted"/>
<feature type="domain" description="VOC" evidence="1">
    <location>
        <begin position="3"/>
        <end position="127"/>
    </location>
</feature>
<dbReference type="PROSITE" id="PS51819">
    <property type="entry name" value="VOC"/>
    <property type="match status" value="1"/>
</dbReference>
<dbReference type="RefSeq" id="WP_209652037.1">
    <property type="nucleotide sequence ID" value="NZ_JAGJCB010000001.1"/>
</dbReference>
<organism evidence="2 3">
    <name type="scientific">Mariniflexile gromovii</name>
    <dbReference type="NCBI Taxonomy" id="362523"/>
    <lineage>
        <taxon>Bacteria</taxon>
        <taxon>Pseudomonadati</taxon>
        <taxon>Bacteroidota</taxon>
        <taxon>Flavobacteriia</taxon>
        <taxon>Flavobacteriales</taxon>
        <taxon>Flavobacteriaceae</taxon>
        <taxon>Mariniflexile</taxon>
    </lineage>
</organism>
<dbReference type="EMBL" id="JAGJCB010000001">
    <property type="protein sequence ID" value="MBP0902525.1"/>
    <property type="molecule type" value="Genomic_DNA"/>
</dbReference>
<dbReference type="InterPro" id="IPR037523">
    <property type="entry name" value="VOC_core"/>
</dbReference>
<dbReference type="InterPro" id="IPR029068">
    <property type="entry name" value="Glyas_Bleomycin-R_OHBP_Dase"/>
</dbReference>
<evidence type="ECO:0000313" key="2">
    <source>
        <dbReference type="EMBL" id="MBP0902525.1"/>
    </source>
</evidence>
<dbReference type="SUPFAM" id="SSF54593">
    <property type="entry name" value="Glyoxalase/Bleomycin resistance protein/Dihydroxybiphenyl dioxygenase"/>
    <property type="match status" value="1"/>
</dbReference>
<evidence type="ECO:0000313" key="3">
    <source>
        <dbReference type="Proteomes" id="UP000670776"/>
    </source>
</evidence>
<dbReference type="Gene3D" id="3.10.180.10">
    <property type="entry name" value="2,3-Dihydroxybiphenyl 1,2-Dioxygenase, domain 1"/>
    <property type="match status" value="1"/>
</dbReference>
<evidence type="ECO:0000259" key="1">
    <source>
        <dbReference type="PROSITE" id="PS51819"/>
    </source>
</evidence>
<name>A0ABS4BPL2_9FLAO</name>
<dbReference type="Pfam" id="PF00903">
    <property type="entry name" value="Glyoxalase"/>
    <property type="match status" value="1"/>
</dbReference>
<dbReference type="InterPro" id="IPR004360">
    <property type="entry name" value="Glyas_Fos-R_dOase_dom"/>
</dbReference>
<accession>A0ABS4BPL2</accession>
<dbReference type="PANTHER" id="PTHR36503">
    <property type="entry name" value="BLR2520 PROTEIN"/>
    <property type="match status" value="1"/>
</dbReference>
<dbReference type="PANTHER" id="PTHR36503:SF2">
    <property type="entry name" value="BLR2408 PROTEIN"/>
    <property type="match status" value="1"/>
</dbReference>
<keyword evidence="3" id="KW-1185">Reference proteome</keyword>
<sequence length="135" mass="15446">MVQQLFVNLAVEDLNKSIAFFKALGFTVNSKFTDETAACLVLGDKLYAMLLTKGKFKDFTKKPISNAKKQTEVLVALQLNTRDEVDNIIKKAVKAGATIYMEPQDYGFMYQHSFEDLDGHQWEVFFMDESKFPEK</sequence>
<gene>
    <name evidence="2" type="ORF">J8H85_01680</name>
</gene>
<reference evidence="2 3" key="1">
    <citation type="submission" date="2021-04" db="EMBL/GenBank/DDBJ databases">
        <title>Mariniflexile gromovii gen. nov., sp. nov., a gliding bacterium isolated from the sea urchin Strongylocentrotus intermedius.</title>
        <authorList>
            <person name="Ko S."/>
            <person name="Le V."/>
            <person name="Ahn C.-Y."/>
            <person name="Oh H.-M."/>
        </authorList>
    </citation>
    <scope>NUCLEOTIDE SEQUENCE [LARGE SCALE GENOMIC DNA]</scope>
    <source>
        <strain evidence="2 3">KCTC 12570</strain>
    </source>
</reference>
<dbReference type="Proteomes" id="UP000670776">
    <property type="component" value="Unassembled WGS sequence"/>
</dbReference>
<protein>
    <submittedName>
        <fullName evidence="2">VOC family protein</fullName>
    </submittedName>
</protein>
<comment type="caution">
    <text evidence="2">The sequence shown here is derived from an EMBL/GenBank/DDBJ whole genome shotgun (WGS) entry which is preliminary data.</text>
</comment>